<name>A2FIY2_TRIV3</name>
<dbReference type="KEGG" id="tva:4752874"/>
<dbReference type="InterPro" id="IPR002110">
    <property type="entry name" value="Ankyrin_rpt"/>
</dbReference>
<dbReference type="InterPro" id="IPR036770">
    <property type="entry name" value="Ankyrin_rpt-contain_sf"/>
</dbReference>
<proteinExistence type="predicted"/>
<dbReference type="InParanoid" id="A2FIY2"/>
<dbReference type="PROSITE" id="PS50297">
    <property type="entry name" value="ANK_REP_REGION"/>
    <property type="match status" value="1"/>
</dbReference>
<evidence type="ECO:0000313" key="4">
    <source>
        <dbReference type="EMBL" id="EAX95131.1"/>
    </source>
</evidence>
<accession>A2FIY2</accession>
<organism evidence="4 5">
    <name type="scientific">Trichomonas vaginalis (strain ATCC PRA-98 / G3)</name>
    <dbReference type="NCBI Taxonomy" id="412133"/>
    <lineage>
        <taxon>Eukaryota</taxon>
        <taxon>Metamonada</taxon>
        <taxon>Parabasalia</taxon>
        <taxon>Trichomonadida</taxon>
        <taxon>Trichomonadidae</taxon>
        <taxon>Trichomonas</taxon>
    </lineage>
</organism>
<dbReference type="Gene3D" id="1.25.40.20">
    <property type="entry name" value="Ankyrin repeat-containing domain"/>
    <property type="match status" value="1"/>
</dbReference>
<dbReference type="VEuPathDB" id="TrichDB:TVAG_385190"/>
<gene>
    <name evidence="4" type="ORF">TVAG_385190</name>
</gene>
<evidence type="ECO:0000256" key="2">
    <source>
        <dbReference type="ARBA" id="ARBA00023043"/>
    </source>
</evidence>
<dbReference type="SUPFAM" id="SSF48403">
    <property type="entry name" value="Ankyrin repeat"/>
    <property type="match status" value="1"/>
</dbReference>
<keyword evidence="5" id="KW-1185">Reference proteome</keyword>
<dbReference type="PANTHER" id="PTHR24123:SF33">
    <property type="entry name" value="PROTEIN HOS4"/>
    <property type="match status" value="1"/>
</dbReference>
<dbReference type="RefSeq" id="XP_001308061.1">
    <property type="nucleotide sequence ID" value="XM_001308060.1"/>
</dbReference>
<dbReference type="PROSITE" id="PS50088">
    <property type="entry name" value="ANK_REPEAT"/>
    <property type="match status" value="1"/>
</dbReference>
<dbReference type="eggNOG" id="KOG0504">
    <property type="taxonomic scope" value="Eukaryota"/>
</dbReference>
<reference evidence="4" key="1">
    <citation type="submission" date="2006-10" db="EMBL/GenBank/DDBJ databases">
        <authorList>
            <person name="Amadeo P."/>
            <person name="Zhao Q."/>
            <person name="Wortman J."/>
            <person name="Fraser-Liggett C."/>
            <person name="Carlton J."/>
        </authorList>
    </citation>
    <scope>NUCLEOTIDE SEQUENCE</scope>
    <source>
        <strain evidence="4">G3</strain>
    </source>
</reference>
<sequence>MSLISDTEIMPMLKSFCAGDQIIWNVNNENCLDAFKSLVDLIEKNNLPNHFVLRSILIAQNFRIKFRDVYYCLAKSFLDKYENIEKKKEVLDHFERLQTIKQRNVTKFNIIMDDLQKFLENIQKQNKEKEDYLSLACVSGSINIFKYLIENGSEITEKAQICAALGGHVEIINTLKEKGVDFDNLFDQVLSSHNNEVADILLKNNDKNKEKIRPELQLQDSNLMAFNYALQNGIEPLDKTKLILYACECDSMELLKYFIEEKQYTATEADFKPTLDIASEYIHNPLQIAVKNGNYVMLDYLIQHGYDKNIEFCLMNEKHNLLSYSIKLGRENISFLLIDKYHVDHNFTVYKNNKSYTMLIYALKNNSFKIVCKLYGMNVSISECSKILNPNNPPQNSKSPLMYACRHGSIDIARLFMANNEIMSYHTDKSTPLIEAIKSNNLQIVKALVSKGANVNKVTKTTPIGAALEFGASMPIMKFLLESGASLDQRFTPVKGDEKVTPIEYCLSIPSKRSIARTLEDYSYAISKLNSTQKTQIQTQNQLPPPNPSERRIVLEALNKYVQENPQALNTLEEYQRNPQEFMLKHVQSMQYPKNQASTKRVARLLFKPEQIIEIVKNIPKYIADNNKKESEEPPPPVIISSTISIPPKQAQETDSASKTEIKLSTGDEVDAKVVIPNNQEDLDSLKRLIEKRVIKGIDISKLNN</sequence>
<dbReference type="Proteomes" id="UP000001542">
    <property type="component" value="Unassembled WGS sequence"/>
</dbReference>
<feature type="repeat" description="ANK" evidence="3">
    <location>
        <begin position="428"/>
        <end position="460"/>
    </location>
</feature>
<dbReference type="InterPro" id="IPR051165">
    <property type="entry name" value="Multifunctional_ANK_Repeat"/>
</dbReference>
<dbReference type="AlphaFoldDB" id="A2FIY2"/>
<evidence type="ECO:0000256" key="3">
    <source>
        <dbReference type="PROSITE-ProRule" id="PRU00023"/>
    </source>
</evidence>
<dbReference type="SMR" id="A2FIY2"/>
<dbReference type="EMBL" id="DS113822">
    <property type="protein sequence ID" value="EAX95131.1"/>
    <property type="molecule type" value="Genomic_DNA"/>
</dbReference>
<dbReference type="SMART" id="SM00248">
    <property type="entry name" value="ANK"/>
    <property type="match status" value="8"/>
</dbReference>
<dbReference type="PANTHER" id="PTHR24123">
    <property type="entry name" value="ANKYRIN REPEAT-CONTAINING"/>
    <property type="match status" value="1"/>
</dbReference>
<keyword evidence="1" id="KW-0677">Repeat</keyword>
<dbReference type="VEuPathDB" id="TrichDB:TVAGG3_0794610"/>
<reference evidence="4" key="2">
    <citation type="journal article" date="2007" name="Science">
        <title>Draft genome sequence of the sexually transmitted pathogen Trichomonas vaginalis.</title>
        <authorList>
            <person name="Carlton J.M."/>
            <person name="Hirt R.P."/>
            <person name="Silva J.C."/>
            <person name="Delcher A.L."/>
            <person name="Schatz M."/>
            <person name="Zhao Q."/>
            <person name="Wortman J.R."/>
            <person name="Bidwell S.L."/>
            <person name="Alsmark U.C.M."/>
            <person name="Besteiro S."/>
            <person name="Sicheritz-Ponten T."/>
            <person name="Noel C.J."/>
            <person name="Dacks J.B."/>
            <person name="Foster P.G."/>
            <person name="Simillion C."/>
            <person name="Van de Peer Y."/>
            <person name="Miranda-Saavedra D."/>
            <person name="Barton G.J."/>
            <person name="Westrop G.D."/>
            <person name="Mueller S."/>
            <person name="Dessi D."/>
            <person name="Fiori P.L."/>
            <person name="Ren Q."/>
            <person name="Paulsen I."/>
            <person name="Zhang H."/>
            <person name="Bastida-Corcuera F.D."/>
            <person name="Simoes-Barbosa A."/>
            <person name="Brown M.T."/>
            <person name="Hayes R.D."/>
            <person name="Mukherjee M."/>
            <person name="Okumura C.Y."/>
            <person name="Schneider R."/>
            <person name="Smith A.J."/>
            <person name="Vanacova S."/>
            <person name="Villalvazo M."/>
            <person name="Haas B.J."/>
            <person name="Pertea M."/>
            <person name="Feldblyum T.V."/>
            <person name="Utterback T.R."/>
            <person name="Shu C.L."/>
            <person name="Osoegawa K."/>
            <person name="de Jong P.J."/>
            <person name="Hrdy I."/>
            <person name="Horvathova L."/>
            <person name="Zubacova Z."/>
            <person name="Dolezal P."/>
            <person name="Malik S.B."/>
            <person name="Logsdon J.M. Jr."/>
            <person name="Henze K."/>
            <person name="Gupta A."/>
            <person name="Wang C.C."/>
            <person name="Dunne R.L."/>
            <person name="Upcroft J.A."/>
            <person name="Upcroft P."/>
            <person name="White O."/>
            <person name="Salzberg S.L."/>
            <person name="Tang P."/>
            <person name="Chiu C.-H."/>
            <person name="Lee Y.-S."/>
            <person name="Embley T.M."/>
            <person name="Coombs G.H."/>
            <person name="Mottram J.C."/>
            <person name="Tachezy J."/>
            <person name="Fraser-Liggett C.M."/>
            <person name="Johnson P.J."/>
        </authorList>
    </citation>
    <scope>NUCLEOTIDE SEQUENCE [LARGE SCALE GENOMIC DNA]</scope>
    <source>
        <strain evidence="4">G3</strain>
    </source>
</reference>
<evidence type="ECO:0000256" key="1">
    <source>
        <dbReference type="ARBA" id="ARBA00022737"/>
    </source>
</evidence>
<dbReference type="Pfam" id="PF12796">
    <property type="entry name" value="Ank_2"/>
    <property type="match status" value="1"/>
</dbReference>
<evidence type="ECO:0000313" key="5">
    <source>
        <dbReference type="Proteomes" id="UP000001542"/>
    </source>
</evidence>
<dbReference type="STRING" id="5722.A2FIY2"/>
<keyword evidence="2 3" id="KW-0040">ANK repeat</keyword>
<protein>
    <submittedName>
        <fullName evidence="4">Uncharacterized protein</fullName>
    </submittedName>
</protein>